<reference evidence="1" key="1">
    <citation type="submission" date="2018-05" db="EMBL/GenBank/DDBJ databases">
        <authorList>
            <person name="Lanie J.A."/>
            <person name="Ng W.-L."/>
            <person name="Kazmierczak K.M."/>
            <person name="Andrzejewski T.M."/>
            <person name="Davidsen T.M."/>
            <person name="Wayne K.J."/>
            <person name="Tettelin H."/>
            <person name="Glass J.I."/>
            <person name="Rusch D."/>
            <person name="Podicherti R."/>
            <person name="Tsui H.-C.T."/>
            <person name="Winkler M.E."/>
        </authorList>
    </citation>
    <scope>NUCLEOTIDE SEQUENCE</scope>
</reference>
<sequence length="33" mass="3863">YTDIISGALFLFHNTLDNGPIWPDLSLESYYMR</sequence>
<name>A0A382MCR7_9ZZZZ</name>
<protein>
    <submittedName>
        <fullName evidence="1">Uncharacterized protein</fullName>
    </submittedName>
</protein>
<organism evidence="1">
    <name type="scientific">marine metagenome</name>
    <dbReference type="NCBI Taxonomy" id="408172"/>
    <lineage>
        <taxon>unclassified sequences</taxon>
        <taxon>metagenomes</taxon>
        <taxon>ecological metagenomes</taxon>
    </lineage>
</organism>
<gene>
    <name evidence="1" type="ORF">METZ01_LOCUS299450</name>
</gene>
<accession>A0A382MCR7</accession>
<proteinExistence type="predicted"/>
<dbReference type="AlphaFoldDB" id="A0A382MCR7"/>
<evidence type="ECO:0000313" key="1">
    <source>
        <dbReference type="EMBL" id="SVC46596.1"/>
    </source>
</evidence>
<feature type="non-terminal residue" evidence="1">
    <location>
        <position position="1"/>
    </location>
</feature>
<dbReference type="EMBL" id="UINC01092748">
    <property type="protein sequence ID" value="SVC46596.1"/>
    <property type="molecule type" value="Genomic_DNA"/>
</dbReference>